<dbReference type="EMBL" id="HQ630627">
    <property type="protein sequence ID" value="AEH03512.1"/>
    <property type="molecule type" value="Genomic_DNA"/>
</dbReference>
<sequence length="103" mass="11906">MTNQTERIELIYPRITKSYARSLIIEEKIISDEDMLVTVCIVKLKNGHRIVTDAIVANKAAFDSKRGVIVARRKAIEEIIRLELYLLRQKKYERSLEGDTDAN</sequence>
<keyword evidence="2" id="KW-1185">Reference proteome</keyword>
<gene>
    <name evidence="1" type="primary">088</name>
</gene>
<dbReference type="InterPro" id="IPR025915">
    <property type="entry name" value="Phage_gp49_66"/>
</dbReference>
<dbReference type="Pfam" id="PF13876">
    <property type="entry name" value="Phage_gp49_66"/>
    <property type="match status" value="1"/>
</dbReference>
<name>F8SJW7_BPPA3</name>
<dbReference type="OrthoDB" id="38789at10239"/>
<organism evidence="1 2">
    <name type="scientific">Pseudomonas phage PhiPA3</name>
    <name type="common">Pseudomonas aeruginosa phage PhiPA3</name>
    <dbReference type="NCBI Taxonomy" id="998086"/>
    <lineage>
        <taxon>Viruses</taxon>
        <taxon>Duplodnaviria</taxon>
        <taxon>Heunggongvirae</taxon>
        <taxon>Uroviricota</taxon>
        <taxon>Caudoviricetes</taxon>
        <taxon>Chimalliviridae</taxon>
        <taxon>Miltoncavirus</taxon>
        <taxon>Miltoncavirus PhiPA3</taxon>
    </lineage>
</organism>
<dbReference type="KEGG" id="vg:26643617"/>
<dbReference type="RefSeq" id="YP_009217168.1">
    <property type="nucleotide sequence ID" value="NC_028999.1"/>
</dbReference>
<dbReference type="GeneID" id="26643617"/>
<accession>F8SJW7</accession>
<dbReference type="Proteomes" id="UP000008388">
    <property type="component" value="Segment"/>
</dbReference>
<organismHost>
    <name type="scientific">Pseudomonas aeruginosa</name>
    <dbReference type="NCBI Taxonomy" id="287"/>
</organismHost>
<evidence type="ECO:0000313" key="1">
    <source>
        <dbReference type="EMBL" id="AEH03512.1"/>
    </source>
</evidence>
<reference evidence="1 2" key="1">
    <citation type="journal article" date="2011" name="Microbiology">
        <title>The Pseudomonas aeruginosa generalized transducing phage phiPA3 is a new member of the phiKZ-like group of 'jumbo' phages, and infects model laboratory strains and clinical isolates from cystic fibrosis patients.</title>
        <authorList>
            <person name="Monson R."/>
            <person name="Foulds I."/>
            <person name="Foweraker J."/>
            <person name="Welch M."/>
            <person name="Salmond G.P."/>
        </authorList>
    </citation>
    <scope>NUCLEOTIDE SEQUENCE [LARGE SCALE GENOMIC DNA]</scope>
</reference>
<proteinExistence type="predicted"/>
<evidence type="ECO:0000313" key="2">
    <source>
        <dbReference type="Proteomes" id="UP000008388"/>
    </source>
</evidence>
<protein>
    <submittedName>
        <fullName evidence="1">Uncharacterized protein 088</fullName>
    </submittedName>
</protein>